<dbReference type="Proteomes" id="UP000805193">
    <property type="component" value="Unassembled WGS sequence"/>
</dbReference>
<protein>
    <submittedName>
        <fullName evidence="1">Uncharacterized protein</fullName>
    </submittedName>
</protein>
<reference evidence="1 2" key="1">
    <citation type="journal article" date="2020" name="Cell">
        <title>Large-Scale Comparative Analyses of Tick Genomes Elucidate Their Genetic Diversity and Vector Capacities.</title>
        <authorList>
            <consortium name="Tick Genome and Microbiome Consortium (TIGMIC)"/>
            <person name="Jia N."/>
            <person name="Wang J."/>
            <person name="Shi W."/>
            <person name="Du L."/>
            <person name="Sun Y."/>
            <person name="Zhan W."/>
            <person name="Jiang J.F."/>
            <person name="Wang Q."/>
            <person name="Zhang B."/>
            <person name="Ji P."/>
            <person name="Bell-Sakyi L."/>
            <person name="Cui X.M."/>
            <person name="Yuan T.T."/>
            <person name="Jiang B.G."/>
            <person name="Yang W.F."/>
            <person name="Lam T.T."/>
            <person name="Chang Q.C."/>
            <person name="Ding S.J."/>
            <person name="Wang X.J."/>
            <person name="Zhu J.G."/>
            <person name="Ruan X.D."/>
            <person name="Zhao L."/>
            <person name="Wei J.T."/>
            <person name="Ye R.Z."/>
            <person name="Que T.C."/>
            <person name="Du C.H."/>
            <person name="Zhou Y.H."/>
            <person name="Cheng J.X."/>
            <person name="Dai P.F."/>
            <person name="Guo W.B."/>
            <person name="Han X.H."/>
            <person name="Huang E.J."/>
            <person name="Li L.F."/>
            <person name="Wei W."/>
            <person name="Gao Y.C."/>
            <person name="Liu J.Z."/>
            <person name="Shao H.Z."/>
            <person name="Wang X."/>
            <person name="Wang C.C."/>
            <person name="Yang T.C."/>
            <person name="Huo Q.B."/>
            <person name="Li W."/>
            <person name="Chen H.Y."/>
            <person name="Chen S.E."/>
            <person name="Zhou L.G."/>
            <person name="Ni X.B."/>
            <person name="Tian J.H."/>
            <person name="Sheng Y."/>
            <person name="Liu T."/>
            <person name="Pan Y.S."/>
            <person name="Xia L.Y."/>
            <person name="Li J."/>
            <person name="Zhao F."/>
            <person name="Cao W.C."/>
        </authorList>
    </citation>
    <scope>NUCLEOTIDE SEQUENCE [LARGE SCALE GENOMIC DNA]</scope>
    <source>
        <strain evidence="1">Iper-2018</strain>
    </source>
</reference>
<keyword evidence="2" id="KW-1185">Reference proteome</keyword>
<comment type="caution">
    <text evidence="1">The sequence shown here is derived from an EMBL/GenBank/DDBJ whole genome shotgun (WGS) entry which is preliminary data.</text>
</comment>
<accession>A0AC60QGP6</accession>
<evidence type="ECO:0000313" key="2">
    <source>
        <dbReference type="Proteomes" id="UP000805193"/>
    </source>
</evidence>
<sequence>MQIARDEISSEIRVMQKLLPAVMSKHLGPNYNRQPSFKFLQESARTLLSDSWNHFLRHQKQSIEVTPRVKPEPPLNLSGVQLSPSTESLLAHGPKYAPAVANTRVDQMAAVYEIAARIPEDTRQDFVAAGSRAVCFHGGTRKTKNAATPAIKELQSAELRVLQADKTGSAWLYFQQTLGKKGPAAFYEGPVAEAVVNAVAAAGGVLSLQDLKNHLESSEDPVVPTVSTTYRGVRVHTMRPPSHGAVLLEALNILEAYDLKSYGKTSGEYYHLLIEALRLAFADGLSCLSSPGHNSLTSVINMTCKKHAEDRRALIDTKRAIDKVAASDLLAPPQLHTTFLTTVDEHGNACAFINSNFKGFGCTIVEEYGFAVHSRAMGFVGVDGHPNCVGPLKKPYHTLMPVMVTDSLSGDWMANIGCMGGYGQPQINLQVLLGMLELGLNPQEAVDRARVMIGPGYSLHPESLSDSGHSGSGWSGRKRRAGTCFNRGKTPDDPNSPRLLIDTADPSQTHLVYLASIVECQPAAAPRRSVSQANVPAQEELTVGVRVQACGSPFPRQRCVGWLFRAITARVSLRNHPGIVVA</sequence>
<dbReference type="EMBL" id="JABSTQ010009097">
    <property type="protein sequence ID" value="KAG0432985.1"/>
    <property type="molecule type" value="Genomic_DNA"/>
</dbReference>
<gene>
    <name evidence="1" type="ORF">HPB47_020335</name>
</gene>
<evidence type="ECO:0000313" key="1">
    <source>
        <dbReference type="EMBL" id="KAG0432985.1"/>
    </source>
</evidence>
<proteinExistence type="predicted"/>
<name>A0AC60QGP6_IXOPE</name>
<organism evidence="1 2">
    <name type="scientific">Ixodes persulcatus</name>
    <name type="common">Taiga tick</name>
    <dbReference type="NCBI Taxonomy" id="34615"/>
    <lineage>
        <taxon>Eukaryota</taxon>
        <taxon>Metazoa</taxon>
        <taxon>Ecdysozoa</taxon>
        <taxon>Arthropoda</taxon>
        <taxon>Chelicerata</taxon>
        <taxon>Arachnida</taxon>
        <taxon>Acari</taxon>
        <taxon>Parasitiformes</taxon>
        <taxon>Ixodida</taxon>
        <taxon>Ixodoidea</taxon>
        <taxon>Ixodidae</taxon>
        <taxon>Ixodinae</taxon>
        <taxon>Ixodes</taxon>
    </lineage>
</organism>